<evidence type="ECO:0000256" key="1">
    <source>
        <dbReference type="SAM" id="Phobius"/>
    </source>
</evidence>
<reference evidence="2 3" key="1">
    <citation type="submission" date="2024-03" db="EMBL/GenBank/DDBJ databases">
        <title>Draft genome sequence of Klenkia sp. LSe6-5.</title>
        <authorList>
            <person name="Duangmal K."/>
            <person name="Chantavorakit T."/>
        </authorList>
    </citation>
    <scope>NUCLEOTIDE SEQUENCE [LARGE SCALE GENOMIC DNA]</scope>
    <source>
        <strain evidence="2 3">LSe6-5</strain>
    </source>
</reference>
<organism evidence="2 3">
    <name type="scientific">Klenkia sesuvii</name>
    <dbReference type="NCBI Taxonomy" id="3103137"/>
    <lineage>
        <taxon>Bacteria</taxon>
        <taxon>Bacillati</taxon>
        <taxon>Actinomycetota</taxon>
        <taxon>Actinomycetes</taxon>
        <taxon>Geodermatophilales</taxon>
        <taxon>Geodermatophilaceae</taxon>
        <taxon>Klenkia</taxon>
    </lineage>
</organism>
<dbReference type="EMBL" id="JBAPLU010000009">
    <property type="protein sequence ID" value="MEI4272268.1"/>
    <property type="molecule type" value="Genomic_DNA"/>
</dbReference>
<keyword evidence="3" id="KW-1185">Reference proteome</keyword>
<protein>
    <submittedName>
        <fullName evidence="2">DUF6518 family protein</fullName>
    </submittedName>
</protein>
<feature type="transmembrane region" description="Helical" evidence="1">
    <location>
        <begin position="135"/>
        <end position="153"/>
    </location>
</feature>
<feature type="transmembrane region" description="Helical" evidence="1">
    <location>
        <begin position="42"/>
        <end position="59"/>
    </location>
</feature>
<feature type="transmembrane region" description="Helical" evidence="1">
    <location>
        <begin position="66"/>
        <end position="84"/>
    </location>
</feature>
<feature type="transmembrane region" description="Helical" evidence="1">
    <location>
        <begin position="159"/>
        <end position="177"/>
    </location>
</feature>
<feature type="transmembrane region" description="Helical" evidence="1">
    <location>
        <begin position="16"/>
        <end position="36"/>
    </location>
</feature>
<dbReference type="Pfam" id="PF20128">
    <property type="entry name" value="DUF6518"/>
    <property type="match status" value="1"/>
</dbReference>
<evidence type="ECO:0000313" key="3">
    <source>
        <dbReference type="Proteomes" id="UP001361570"/>
    </source>
</evidence>
<name>A0ABU8DWM8_9ACTN</name>
<feature type="transmembrane region" description="Helical" evidence="1">
    <location>
        <begin position="104"/>
        <end position="123"/>
    </location>
</feature>
<gene>
    <name evidence="2" type="ORF">TEK04_11085</name>
</gene>
<keyword evidence="1" id="KW-0812">Transmembrane</keyword>
<dbReference type="Proteomes" id="UP001361570">
    <property type="component" value="Unassembled WGS sequence"/>
</dbReference>
<proteinExistence type="predicted"/>
<keyword evidence="1" id="KW-0472">Membrane</keyword>
<comment type="caution">
    <text evidence="2">The sequence shown here is derived from an EMBL/GenBank/DDBJ whole genome shotgun (WGS) entry which is preliminary data.</text>
</comment>
<sequence>MDRTADQLSTTASPRLLLAAMAGGLLTGGFAAWAYYGDAFRELSHTFGLWILLVVLVSARRPWRAAVAASVVALATAVVAFYVGKDVMYGVEYPGMPYEVNTSVLVEWLVLAVVAGTVLGWGASHVGQPGRWGPVATAGAVGLLVADAARRAAWYAPDPAVLVLAAAAVLVVLRIGARTPGQLTRTAAWVLPSTVAGFLLVSAPDVLEQLLATGSPW</sequence>
<dbReference type="RefSeq" id="WP_336404404.1">
    <property type="nucleotide sequence ID" value="NZ_JBAPLU010000009.1"/>
</dbReference>
<evidence type="ECO:0000313" key="2">
    <source>
        <dbReference type="EMBL" id="MEI4272268.1"/>
    </source>
</evidence>
<accession>A0ABU8DWM8</accession>
<keyword evidence="1" id="KW-1133">Transmembrane helix</keyword>
<dbReference type="InterPro" id="IPR045393">
    <property type="entry name" value="DUF6518"/>
</dbReference>